<feature type="transmembrane region" description="Helical" evidence="5">
    <location>
        <begin position="182"/>
        <end position="200"/>
    </location>
</feature>
<keyword evidence="4 5" id="KW-0472">Membrane</keyword>
<evidence type="ECO:0000256" key="2">
    <source>
        <dbReference type="ARBA" id="ARBA00022692"/>
    </source>
</evidence>
<feature type="transmembrane region" description="Helical" evidence="5">
    <location>
        <begin position="67"/>
        <end position="90"/>
    </location>
</feature>
<proteinExistence type="predicted"/>
<feature type="transmembrane region" description="Helical" evidence="5">
    <location>
        <begin position="259"/>
        <end position="284"/>
    </location>
</feature>
<feature type="domain" description="Sugar phosphate transporter" evidence="6">
    <location>
        <begin position="4"/>
        <end position="284"/>
    </location>
</feature>
<dbReference type="Proteomes" id="UP000320762">
    <property type="component" value="Unassembled WGS sequence"/>
</dbReference>
<evidence type="ECO:0000256" key="1">
    <source>
        <dbReference type="ARBA" id="ARBA00004141"/>
    </source>
</evidence>
<dbReference type="PANTHER" id="PTHR11132">
    <property type="entry name" value="SOLUTE CARRIER FAMILY 35"/>
    <property type="match status" value="1"/>
</dbReference>
<evidence type="ECO:0000259" key="6">
    <source>
        <dbReference type="Pfam" id="PF03151"/>
    </source>
</evidence>
<accession>A0A550CFU3</accession>
<evidence type="ECO:0000313" key="7">
    <source>
        <dbReference type="EMBL" id="TRM63667.1"/>
    </source>
</evidence>
<organism evidence="7 8">
    <name type="scientific">Schizophyllum amplum</name>
    <dbReference type="NCBI Taxonomy" id="97359"/>
    <lineage>
        <taxon>Eukaryota</taxon>
        <taxon>Fungi</taxon>
        <taxon>Dikarya</taxon>
        <taxon>Basidiomycota</taxon>
        <taxon>Agaricomycotina</taxon>
        <taxon>Agaricomycetes</taxon>
        <taxon>Agaricomycetidae</taxon>
        <taxon>Agaricales</taxon>
        <taxon>Schizophyllaceae</taxon>
        <taxon>Schizophyllum</taxon>
    </lineage>
</organism>
<name>A0A550CFU3_9AGAR</name>
<feature type="transmembrane region" description="Helical" evidence="5">
    <location>
        <begin position="124"/>
        <end position="141"/>
    </location>
</feature>
<dbReference type="GO" id="GO:0016020">
    <property type="term" value="C:membrane"/>
    <property type="evidence" value="ECO:0007669"/>
    <property type="project" value="UniProtKB-SubCell"/>
</dbReference>
<gene>
    <name evidence="7" type="ORF">BD626DRAFT_548034</name>
</gene>
<feature type="transmembrane region" description="Helical" evidence="5">
    <location>
        <begin position="26"/>
        <end position="47"/>
    </location>
</feature>
<comment type="subcellular location">
    <subcellularLocation>
        <location evidence="1">Membrane</location>
        <topology evidence="1">Multi-pass membrane protein</topology>
    </subcellularLocation>
</comment>
<keyword evidence="2 5" id="KW-0812">Transmembrane</keyword>
<reference evidence="7 8" key="1">
    <citation type="journal article" date="2019" name="New Phytol.">
        <title>Comparative genomics reveals unique wood-decay strategies and fruiting body development in the Schizophyllaceae.</title>
        <authorList>
            <person name="Almasi E."/>
            <person name="Sahu N."/>
            <person name="Krizsan K."/>
            <person name="Balint B."/>
            <person name="Kovacs G.M."/>
            <person name="Kiss B."/>
            <person name="Cseklye J."/>
            <person name="Drula E."/>
            <person name="Henrissat B."/>
            <person name="Nagy I."/>
            <person name="Chovatia M."/>
            <person name="Adam C."/>
            <person name="LaButti K."/>
            <person name="Lipzen A."/>
            <person name="Riley R."/>
            <person name="Grigoriev I.V."/>
            <person name="Nagy L.G."/>
        </authorList>
    </citation>
    <scope>NUCLEOTIDE SEQUENCE [LARGE SCALE GENOMIC DNA]</scope>
    <source>
        <strain evidence="7 8">NL-1724</strain>
    </source>
</reference>
<dbReference type="EMBL" id="VDMD01000009">
    <property type="protein sequence ID" value="TRM63667.1"/>
    <property type="molecule type" value="Genomic_DNA"/>
</dbReference>
<evidence type="ECO:0000256" key="5">
    <source>
        <dbReference type="SAM" id="Phobius"/>
    </source>
</evidence>
<dbReference type="InterPro" id="IPR004853">
    <property type="entry name" value="Sugar_P_trans_dom"/>
</dbReference>
<evidence type="ECO:0000256" key="4">
    <source>
        <dbReference type="ARBA" id="ARBA00023136"/>
    </source>
</evidence>
<feature type="transmembrane region" description="Helical" evidence="5">
    <location>
        <begin position="147"/>
        <end position="170"/>
    </location>
</feature>
<feature type="transmembrane region" description="Helical" evidence="5">
    <location>
        <begin position="220"/>
        <end position="247"/>
    </location>
</feature>
<dbReference type="InterPro" id="IPR050186">
    <property type="entry name" value="TPT_transporter"/>
</dbReference>
<dbReference type="AlphaFoldDB" id="A0A550CFU3"/>
<dbReference type="OrthoDB" id="6418713at2759"/>
<keyword evidence="3 5" id="KW-1133">Transmembrane helix</keyword>
<sequence length="290" mass="31491">MIVPIWIVLSSGVIIYNNYVYNTLNFQFPVFLVTWHLFFAAISTRVLARTTNLMSSLKDVHISQQTFFRSILPIGVLFSGSLIMSNTAYLYLSVSYIQMLKAFNPVAILLISWAFRISDPNRRLAVIVFMISVGVALASGGERRFNLFGFIVQALAVVFESSRLVMIQILLQGLKMDPLVSLHYYAPVCAALNLLALPFTEGLAPFMALKEVGLPILLSNAAIAFALNVAAVFLVGVGSGLILTLAGVFKDILLVSGSVLIFGSIITPMQVIGYSIALGGLVLFKTSGAK</sequence>
<feature type="transmembrane region" description="Helical" evidence="5">
    <location>
        <begin position="96"/>
        <end position="115"/>
    </location>
</feature>
<evidence type="ECO:0000256" key="3">
    <source>
        <dbReference type="ARBA" id="ARBA00022989"/>
    </source>
</evidence>
<dbReference type="Pfam" id="PF03151">
    <property type="entry name" value="TPT"/>
    <property type="match status" value="1"/>
</dbReference>
<keyword evidence="8" id="KW-1185">Reference proteome</keyword>
<comment type="caution">
    <text evidence="7">The sequence shown here is derived from an EMBL/GenBank/DDBJ whole genome shotgun (WGS) entry which is preliminary data.</text>
</comment>
<evidence type="ECO:0000313" key="8">
    <source>
        <dbReference type="Proteomes" id="UP000320762"/>
    </source>
</evidence>
<protein>
    <submittedName>
        <fullName evidence="7">Triose-phosphate transporter family-domain-containing protein</fullName>
    </submittedName>
</protein>